<accession>A0ACC1N0T6</accession>
<comment type="caution">
    <text evidence="1">The sequence shown here is derived from an EMBL/GenBank/DDBJ whole genome shotgun (WGS) entry which is preliminary data.</text>
</comment>
<dbReference type="EMBL" id="JANSHE010005071">
    <property type="protein sequence ID" value="KAJ2972867.1"/>
    <property type="molecule type" value="Genomic_DNA"/>
</dbReference>
<evidence type="ECO:0000313" key="1">
    <source>
        <dbReference type="EMBL" id="KAJ2972867.1"/>
    </source>
</evidence>
<gene>
    <name evidence="1" type="ORF">NUW54_g12177</name>
</gene>
<sequence length="462" mass="52408">MFAKPRCRTGAAFRAYRAGRLLVRRGIACGRGTSYDAEMMAGGMGLAFATKQSCETIHVVADNESALETLIDPGMHGQQLVSIVACRNVREWLSKDPRRKIEFHWCPSHEGIEWNELVDQDAKQAADLPLERDECSLAHAKHLLSVQMKSDWREEYRRSPVYAGRNFLRLRAFDPPNHVSSPALKEFGHSRTAMARYCRAILNHAPLGSFRQRFFPNEPSTARNAATWRRSYVKTRVRSPSPPPPPICSQPPKAEKKKKSKSLKKQKKANKVQESRASSPEPSGTMHIASDSSDDMPAHDAHVIRAYKALDQRAKLTTRLGSSYEHLYQAARMLPRYIGAIFNEYWEVRNYFRMLKKHFPGLAEQRDYLRVNTDLVGQLAQFMHSIAGKTRSDDAGRIRRYIYEIAGWDDATLEVKTERGFRHVVTGRLLCPVMQLDEFDADPNNTRDSAARCATCTKTALG</sequence>
<keyword evidence="2" id="KW-1185">Reference proteome</keyword>
<proteinExistence type="predicted"/>
<protein>
    <submittedName>
        <fullName evidence="1">Uncharacterized protein</fullName>
    </submittedName>
</protein>
<organism evidence="1 2">
    <name type="scientific">Trametes sanguinea</name>
    <dbReference type="NCBI Taxonomy" id="158606"/>
    <lineage>
        <taxon>Eukaryota</taxon>
        <taxon>Fungi</taxon>
        <taxon>Dikarya</taxon>
        <taxon>Basidiomycota</taxon>
        <taxon>Agaricomycotina</taxon>
        <taxon>Agaricomycetes</taxon>
        <taxon>Polyporales</taxon>
        <taxon>Polyporaceae</taxon>
        <taxon>Trametes</taxon>
    </lineage>
</organism>
<reference evidence="1" key="1">
    <citation type="submission" date="2022-08" db="EMBL/GenBank/DDBJ databases">
        <title>Genome Sequence of Pycnoporus sanguineus.</title>
        <authorList>
            <person name="Buettner E."/>
        </authorList>
    </citation>
    <scope>NUCLEOTIDE SEQUENCE</scope>
    <source>
        <strain evidence="1">CG-C14</strain>
    </source>
</reference>
<name>A0ACC1N0T6_9APHY</name>
<evidence type="ECO:0000313" key="2">
    <source>
        <dbReference type="Proteomes" id="UP001144978"/>
    </source>
</evidence>
<dbReference type="Proteomes" id="UP001144978">
    <property type="component" value="Unassembled WGS sequence"/>
</dbReference>